<organism evidence="8 9">
    <name type="scientific">Paraglaciecola mesophila</name>
    <dbReference type="NCBI Taxonomy" id="197222"/>
    <lineage>
        <taxon>Bacteria</taxon>
        <taxon>Pseudomonadati</taxon>
        <taxon>Pseudomonadota</taxon>
        <taxon>Gammaproteobacteria</taxon>
        <taxon>Alteromonadales</taxon>
        <taxon>Alteromonadaceae</taxon>
        <taxon>Paraglaciecola</taxon>
    </lineage>
</organism>
<dbReference type="RefSeq" id="WP_342880573.1">
    <property type="nucleotide sequence ID" value="NZ_JBBMQS010000001.1"/>
</dbReference>
<dbReference type="InterPro" id="IPR053876">
    <property type="entry name" value="Phage_int_M"/>
</dbReference>
<accession>A0ABU9SR22</accession>
<evidence type="ECO:0000259" key="6">
    <source>
        <dbReference type="PROSITE" id="PS51898"/>
    </source>
</evidence>
<dbReference type="Pfam" id="PF22022">
    <property type="entry name" value="Phage_int_M"/>
    <property type="match status" value="1"/>
</dbReference>
<dbReference type="Gene3D" id="1.10.443.10">
    <property type="entry name" value="Intergrase catalytic core"/>
    <property type="match status" value="1"/>
</dbReference>
<proteinExistence type="inferred from homology"/>
<dbReference type="Gene3D" id="1.10.150.130">
    <property type="match status" value="1"/>
</dbReference>
<comment type="similarity">
    <text evidence="1">Belongs to the 'phage' integrase family.</text>
</comment>
<reference evidence="8 9" key="1">
    <citation type="submission" date="2024-03" db="EMBL/GenBank/DDBJ databases">
        <title>Community enrichment and isolation of bacterial strains for fucoidan degradation.</title>
        <authorList>
            <person name="Sichert A."/>
        </authorList>
    </citation>
    <scope>NUCLEOTIDE SEQUENCE [LARGE SCALE GENOMIC DNA]</scope>
    <source>
        <strain evidence="8 9">AS12</strain>
    </source>
</reference>
<dbReference type="InterPro" id="IPR025166">
    <property type="entry name" value="Integrase_DNA_bind_dom"/>
</dbReference>
<dbReference type="PROSITE" id="PS51898">
    <property type="entry name" value="TYR_RECOMBINASE"/>
    <property type="match status" value="1"/>
</dbReference>
<evidence type="ECO:0000313" key="9">
    <source>
        <dbReference type="Proteomes" id="UP001461163"/>
    </source>
</evidence>
<dbReference type="Pfam" id="PF13356">
    <property type="entry name" value="Arm-DNA-bind_3"/>
    <property type="match status" value="1"/>
</dbReference>
<comment type="caution">
    <text evidence="8">The sequence shown here is derived from an EMBL/GenBank/DDBJ whole genome shotgun (WGS) entry which is preliminary data.</text>
</comment>
<evidence type="ECO:0000256" key="3">
    <source>
        <dbReference type="ARBA" id="ARBA00023125"/>
    </source>
</evidence>
<evidence type="ECO:0000256" key="4">
    <source>
        <dbReference type="ARBA" id="ARBA00023172"/>
    </source>
</evidence>
<evidence type="ECO:0000256" key="1">
    <source>
        <dbReference type="ARBA" id="ARBA00008857"/>
    </source>
</evidence>
<evidence type="ECO:0000313" key="8">
    <source>
        <dbReference type="EMBL" id="MEM5495936.1"/>
    </source>
</evidence>
<dbReference type="PANTHER" id="PTHR30629:SF6">
    <property type="entry name" value="PROPHAGE INTEGRASE INTA-RELATED"/>
    <property type="match status" value="1"/>
</dbReference>
<gene>
    <name evidence="8" type="ORF">WNY77_00865</name>
</gene>
<evidence type="ECO:0000256" key="5">
    <source>
        <dbReference type="PROSITE-ProRule" id="PRU01248"/>
    </source>
</evidence>
<protein>
    <submittedName>
        <fullName evidence="8">Integrase domain-containing protein</fullName>
    </submittedName>
</protein>
<dbReference type="Proteomes" id="UP001461163">
    <property type="component" value="Unassembled WGS sequence"/>
</dbReference>
<dbReference type="InterPro" id="IPR002104">
    <property type="entry name" value="Integrase_catalytic"/>
</dbReference>
<dbReference type="InterPro" id="IPR011010">
    <property type="entry name" value="DNA_brk_join_enz"/>
</dbReference>
<dbReference type="EMBL" id="JBBMQS010000001">
    <property type="protein sequence ID" value="MEM5495936.1"/>
    <property type="molecule type" value="Genomic_DNA"/>
</dbReference>
<dbReference type="SUPFAM" id="SSF56349">
    <property type="entry name" value="DNA breaking-rejoining enzymes"/>
    <property type="match status" value="1"/>
</dbReference>
<dbReference type="Gene3D" id="3.30.160.390">
    <property type="entry name" value="Integrase, DNA-binding domain"/>
    <property type="match status" value="1"/>
</dbReference>
<keyword evidence="9" id="KW-1185">Reference proteome</keyword>
<dbReference type="InterPro" id="IPR050808">
    <property type="entry name" value="Phage_Integrase"/>
</dbReference>
<feature type="domain" description="Core-binding (CB)" evidence="7">
    <location>
        <begin position="116"/>
        <end position="197"/>
    </location>
</feature>
<name>A0ABU9SR22_9ALTE</name>
<keyword evidence="2" id="KW-0229">DNA integration</keyword>
<sequence>MLAKWMFCTTTMPIIPKPLTDSQIARAKPSDKDYKLSDGAGLHLRVRFGGTKDWIFRYKEPHSPKRRDISFGIYPDVTLAEARRRREEARSLLIKAIDPKSHKEQVKRTSAEENANTFALVTREWLKVKSSKITAKYCDQIEASLTNHVFPVIGKRPIKELTPTEIINLLRPIEAKGSRETVKRLCQRINEIMDYAVNTGLILINPLAKINTAFLSPETKNLPTIRPELLPKLMQDLQMASIKIVTRCLIEWQLHTMVRPSEAATAKWADIDFDNNVWIIPAENMKKKNNGDHIVPLTPQSISLLEFIRPISGHREFIFPADRYPKTHTNSQTANMALKRMGYHKELVAHGLRSLASTTLNEHAFDPDVIEACLAHVDSNSVRRAYNRTDYLERRRKVMDWWSQHIENAATGNVSLSNSKVNLKLIS</sequence>
<dbReference type="InterPro" id="IPR013762">
    <property type="entry name" value="Integrase-like_cat_sf"/>
</dbReference>
<dbReference type="PANTHER" id="PTHR30629">
    <property type="entry name" value="PROPHAGE INTEGRASE"/>
    <property type="match status" value="1"/>
</dbReference>
<evidence type="ECO:0000256" key="2">
    <source>
        <dbReference type="ARBA" id="ARBA00022908"/>
    </source>
</evidence>
<dbReference type="CDD" id="cd00801">
    <property type="entry name" value="INT_P4_C"/>
    <property type="match status" value="1"/>
</dbReference>
<feature type="domain" description="Tyr recombinase" evidence="6">
    <location>
        <begin position="220"/>
        <end position="400"/>
    </location>
</feature>
<dbReference type="NCBIfam" id="NF007246">
    <property type="entry name" value="PRK09692.1"/>
    <property type="match status" value="1"/>
</dbReference>
<dbReference type="InterPro" id="IPR010998">
    <property type="entry name" value="Integrase_recombinase_N"/>
</dbReference>
<dbReference type="InterPro" id="IPR044068">
    <property type="entry name" value="CB"/>
</dbReference>
<dbReference type="PROSITE" id="PS51900">
    <property type="entry name" value="CB"/>
    <property type="match status" value="1"/>
</dbReference>
<dbReference type="InterPro" id="IPR038488">
    <property type="entry name" value="Integrase_DNA-bd_sf"/>
</dbReference>
<keyword evidence="4" id="KW-0233">DNA recombination</keyword>
<evidence type="ECO:0000259" key="7">
    <source>
        <dbReference type="PROSITE" id="PS51900"/>
    </source>
</evidence>
<dbReference type="Pfam" id="PF00589">
    <property type="entry name" value="Phage_integrase"/>
    <property type="match status" value="1"/>
</dbReference>
<keyword evidence="3 5" id="KW-0238">DNA-binding</keyword>